<comment type="caution">
    <text evidence="1">The sequence shown here is derived from an EMBL/GenBank/DDBJ whole genome shotgun (WGS) entry which is preliminary data.</text>
</comment>
<sequence length="120" mass="13728">MKESFPLLIKIFYIIKAPVYFHRTPYLRSLKHHLKIILISSTGPGQKFSDCVRSSKFRSEFNLRLFSALSESANSKESSLKLRDDSVSSVSKDCKAFVEAAAKFHTVKTWLGWIQANNEK</sequence>
<gene>
    <name evidence="1" type="ORF">BpHYR1_029120</name>
</gene>
<dbReference type="Proteomes" id="UP000276133">
    <property type="component" value="Unassembled WGS sequence"/>
</dbReference>
<organism evidence="1 2">
    <name type="scientific">Brachionus plicatilis</name>
    <name type="common">Marine rotifer</name>
    <name type="synonym">Brachionus muelleri</name>
    <dbReference type="NCBI Taxonomy" id="10195"/>
    <lineage>
        <taxon>Eukaryota</taxon>
        <taxon>Metazoa</taxon>
        <taxon>Spiralia</taxon>
        <taxon>Gnathifera</taxon>
        <taxon>Rotifera</taxon>
        <taxon>Eurotatoria</taxon>
        <taxon>Monogononta</taxon>
        <taxon>Pseudotrocha</taxon>
        <taxon>Ploima</taxon>
        <taxon>Brachionidae</taxon>
        <taxon>Brachionus</taxon>
    </lineage>
</organism>
<evidence type="ECO:0000313" key="2">
    <source>
        <dbReference type="Proteomes" id="UP000276133"/>
    </source>
</evidence>
<dbReference type="EMBL" id="REGN01009486">
    <property type="protein sequence ID" value="RNA01067.1"/>
    <property type="molecule type" value="Genomic_DNA"/>
</dbReference>
<reference evidence="1 2" key="1">
    <citation type="journal article" date="2018" name="Sci. Rep.">
        <title>Genomic signatures of local adaptation to the degree of environmental predictability in rotifers.</title>
        <authorList>
            <person name="Franch-Gras L."/>
            <person name="Hahn C."/>
            <person name="Garcia-Roger E.M."/>
            <person name="Carmona M.J."/>
            <person name="Serra M."/>
            <person name="Gomez A."/>
        </authorList>
    </citation>
    <scope>NUCLEOTIDE SEQUENCE [LARGE SCALE GENOMIC DNA]</scope>
    <source>
        <strain evidence="1">HYR1</strain>
    </source>
</reference>
<dbReference type="AlphaFoldDB" id="A0A3M7PPJ5"/>
<name>A0A3M7PPJ5_BRAPC</name>
<protein>
    <submittedName>
        <fullName evidence="1">Uncharacterized protein</fullName>
    </submittedName>
</protein>
<evidence type="ECO:0000313" key="1">
    <source>
        <dbReference type="EMBL" id="RNA01067.1"/>
    </source>
</evidence>
<accession>A0A3M7PPJ5</accession>
<proteinExistence type="predicted"/>
<keyword evidence="2" id="KW-1185">Reference proteome</keyword>